<dbReference type="EMBL" id="JAACQH010000089">
    <property type="protein sequence ID" value="NCS91603.1"/>
    <property type="molecule type" value="Genomic_DNA"/>
</dbReference>
<evidence type="ECO:0008006" key="4">
    <source>
        <dbReference type="Google" id="ProtNLM"/>
    </source>
</evidence>
<evidence type="ECO:0000313" key="3">
    <source>
        <dbReference type="Proteomes" id="UP000768163"/>
    </source>
</evidence>
<evidence type="ECO:0000313" key="1">
    <source>
        <dbReference type="EMBL" id="NCN64617.1"/>
    </source>
</evidence>
<dbReference type="AlphaFoldDB" id="A0A8J7YZV1"/>
<proteinExistence type="predicted"/>
<protein>
    <recommendedName>
        <fullName evidence="4">PIN domain-containing protein</fullName>
    </recommendedName>
</protein>
<evidence type="ECO:0000313" key="2">
    <source>
        <dbReference type="EMBL" id="NCS91603.1"/>
    </source>
</evidence>
<dbReference type="EMBL" id="JAACVF010000021">
    <property type="protein sequence ID" value="NCN64617.1"/>
    <property type="molecule type" value="Genomic_DNA"/>
</dbReference>
<sequence length="77" mass="8789">MPFNINAVQRFSVLCVLSLAKNIEYELNIYVADTVHLAITIISGSGILLSEDEHFYKQNVKDYAKKFGLEIKKLKEI</sequence>
<dbReference type="Proteomes" id="UP000738826">
    <property type="component" value="Unassembled WGS sequence"/>
</dbReference>
<dbReference type="Proteomes" id="UP000768163">
    <property type="component" value="Unassembled WGS sequence"/>
</dbReference>
<comment type="caution">
    <text evidence="1">The sequence shown here is derived from an EMBL/GenBank/DDBJ whole genome shotgun (WGS) entry which is preliminary data.</text>
</comment>
<organism evidence="1 3">
    <name type="scientific">Candidatus Altarchaeum hamiconexum</name>
    <dbReference type="NCBI Taxonomy" id="1803513"/>
    <lineage>
        <taxon>Archaea</taxon>
        <taxon>Candidatus Altarchaeota</taxon>
        <taxon>Candidatus Altiarchaeia</taxon>
        <taxon>Candidatus Altarchaeales</taxon>
        <taxon>Candidatus Altarchaeaceae</taxon>
        <taxon>Candidatus Altarchaeum</taxon>
    </lineage>
</organism>
<reference evidence="1" key="1">
    <citation type="submission" date="2019-11" db="EMBL/GenBank/DDBJ databases">
        <title>Lipid analysis of CO2-rich subsurface aquifers suggests an autotrophy-based deep biosphere with lysolipids enriched in CPR bacteria.</title>
        <authorList>
            <person name="Probst A.J."/>
            <person name="Elling F.J."/>
            <person name="Castelle C.J."/>
            <person name="Zhu Q."/>
            <person name="Elvert M."/>
            <person name="Birarda G."/>
            <person name="Holman H.-Y."/>
            <person name="Lane K.R."/>
            <person name="Ladd B."/>
            <person name="Ryan M.C."/>
            <person name="Woyke T."/>
            <person name="Hinrichs K.-U."/>
            <person name="Banfield J.F."/>
        </authorList>
    </citation>
    <scope>NUCLEOTIDE SEQUENCE</scope>
    <source>
        <strain evidence="1">CG_2015-01_33_1645</strain>
        <strain evidence="2">CG_2015-04_33_537</strain>
    </source>
</reference>
<name>A0A8J7YZV1_9ARCH</name>
<accession>A0A8J7YZV1</accession>
<gene>
    <name evidence="2" type="ORF">GW779_04225</name>
    <name evidence="1" type="ORF">GW910_00860</name>
</gene>